<dbReference type="AlphaFoldDB" id="A0A7D3VY89"/>
<accession>A0A7D3VY89</accession>
<proteinExistence type="predicted"/>
<evidence type="ECO:0000259" key="1">
    <source>
        <dbReference type="Pfam" id="PF13349"/>
    </source>
</evidence>
<dbReference type="EMBL" id="CP053892">
    <property type="protein sequence ID" value="QKG25398.1"/>
    <property type="molecule type" value="Genomic_DNA"/>
</dbReference>
<dbReference type="PROSITE" id="PS51257">
    <property type="entry name" value="PROKAR_LIPOPROTEIN"/>
    <property type="match status" value="1"/>
</dbReference>
<organism evidence="2 3">
    <name type="scientific">Actinomadura verrucosospora</name>
    <dbReference type="NCBI Taxonomy" id="46165"/>
    <lineage>
        <taxon>Bacteria</taxon>
        <taxon>Bacillati</taxon>
        <taxon>Actinomycetota</taxon>
        <taxon>Actinomycetes</taxon>
        <taxon>Streptosporangiales</taxon>
        <taxon>Thermomonosporaceae</taxon>
        <taxon>Actinomadura</taxon>
    </lineage>
</organism>
<dbReference type="Pfam" id="PF13349">
    <property type="entry name" value="DUF4097"/>
    <property type="match status" value="1"/>
</dbReference>
<dbReference type="InterPro" id="IPR025164">
    <property type="entry name" value="Toastrack_DUF4097"/>
</dbReference>
<dbReference type="PANTHER" id="PTHR34094:SF1">
    <property type="entry name" value="PROTEIN FAM185A"/>
    <property type="match status" value="1"/>
</dbReference>
<sequence length="312" mass="31528">MRTLAGAAVLTGAVVLAGAAVTGCGVSIGRHTEERSYTAPDGVTALKVAPGDGSVQITASDSPGIKVTEHLRWANDRNKPKPRHGVSGRTLSLSAKCGHSVIGSNPCRISYRIQVPRATAVDVRGGAGSIRVSGLAGTVRLHGDTGEVSATDLRTSSATLSAGPGNVRVSGRADTADLRVDTGTITATGLASGRLTARSGSGDVRLGGRVTSTEVRSDTGAVRADGLVSDRLAIETNSGTIALGLSAAPRTVRATTDTGAVRLRLPGAPSYAVALTTDTGGKDVDPGIHQDSRSSRQVTVKTNAGAISIRPV</sequence>
<protein>
    <recommendedName>
        <fullName evidence="1">DUF4097 domain-containing protein</fullName>
    </recommendedName>
</protein>
<dbReference type="PANTHER" id="PTHR34094">
    <property type="match status" value="1"/>
</dbReference>
<evidence type="ECO:0000313" key="2">
    <source>
        <dbReference type="EMBL" id="QKG25398.1"/>
    </source>
</evidence>
<feature type="domain" description="DUF4097" evidence="1">
    <location>
        <begin position="174"/>
        <end position="308"/>
    </location>
</feature>
<evidence type="ECO:0000313" key="3">
    <source>
        <dbReference type="Proteomes" id="UP000501240"/>
    </source>
</evidence>
<dbReference type="Proteomes" id="UP000501240">
    <property type="component" value="Chromosome"/>
</dbReference>
<dbReference type="RefSeq" id="WP_173099018.1">
    <property type="nucleotide sequence ID" value="NZ_CP053892.1"/>
</dbReference>
<dbReference type="Gene3D" id="2.160.20.120">
    <property type="match status" value="1"/>
</dbReference>
<keyword evidence="3" id="KW-1185">Reference proteome</keyword>
<gene>
    <name evidence="2" type="ORF">ACTIVE_7050</name>
</gene>
<reference evidence="2 3" key="1">
    <citation type="submission" date="2020-05" db="EMBL/GenBank/DDBJ databases">
        <title>Actinomadura verrucosospora NRRL-B18236 (PFL_A860) Genome sequencing and assembly.</title>
        <authorList>
            <person name="Samborskyy M."/>
        </authorList>
    </citation>
    <scope>NUCLEOTIDE SEQUENCE [LARGE SCALE GENOMIC DNA]</scope>
    <source>
        <strain evidence="2 3">NRRL:B18236</strain>
    </source>
</reference>
<name>A0A7D3VY89_ACTVE</name>